<name>A0ABU4SF65_9GAMM</name>
<evidence type="ECO:0000313" key="1">
    <source>
        <dbReference type="EMBL" id="MDX7989409.1"/>
    </source>
</evidence>
<protein>
    <submittedName>
        <fullName evidence="1">Uncharacterized protein</fullName>
    </submittedName>
</protein>
<accession>A0ABU4SF65</accession>
<gene>
    <name evidence="1" type="ORF">FE392_19285</name>
</gene>
<evidence type="ECO:0000313" key="2">
    <source>
        <dbReference type="Proteomes" id="UP001271890"/>
    </source>
</evidence>
<dbReference type="EMBL" id="VCDN01000150">
    <property type="protein sequence ID" value="MDX7989409.1"/>
    <property type="molecule type" value="Genomic_DNA"/>
</dbReference>
<dbReference type="Proteomes" id="UP001271890">
    <property type="component" value="Unassembled WGS sequence"/>
</dbReference>
<sequence length="254" mass="28928">MTGCDFLSNSISGSWQTYKDKSEPFLPPKENQWITVEGVIPPNTTPILKRRYISNKCLSTHNTAGGDLYHTLRHRGDDVSISVNPSTGYFKEKIPFQGGGWCQWHINTIMLVIMYNDVTHLMKNAEPYTGTGITVYINDAQKPKEMKELVNSINYKPTIYPFLRKDYDSPNKIGLYGESGGATSFGLKLISGSEWKITYMPTLDESKMPKIIVSENPPDVYPRGNSRIEYPNGKIDLGNDRIEYWKINNKSQWE</sequence>
<comment type="caution">
    <text evidence="1">The sequence shown here is derived from an EMBL/GenBank/DDBJ whole genome shotgun (WGS) entry which is preliminary data.</text>
</comment>
<proteinExistence type="predicted"/>
<organism evidence="1 2">
    <name type="scientific">Xenorhabdus santafensis</name>
    <dbReference type="NCBI Taxonomy" id="2582833"/>
    <lineage>
        <taxon>Bacteria</taxon>
        <taxon>Pseudomonadati</taxon>
        <taxon>Pseudomonadota</taxon>
        <taxon>Gammaproteobacteria</taxon>
        <taxon>Enterobacterales</taxon>
        <taxon>Morganellaceae</taxon>
        <taxon>Xenorhabdus</taxon>
    </lineage>
</organism>
<reference evidence="2" key="1">
    <citation type="journal article" date="2024" name="Toxins">
        <title>Genome Sequence Analysis of Native Xenorhabdus Strains Isolated from Entomopathogenic Nematodes in Argentina.</title>
        <authorList>
            <person name="Palma L."/>
            <person name="Frizzo L."/>
            <person name="Kaiser S."/>
            <person name="Berry C."/>
            <person name="Caballero P."/>
            <person name="Bode H.B."/>
            <person name="Del Valle E.E."/>
        </authorList>
    </citation>
    <scope>NUCLEOTIDE SEQUENCE [LARGE SCALE GENOMIC DNA]</scope>
    <source>
        <strain evidence="2">12</strain>
    </source>
</reference>
<keyword evidence="2" id="KW-1185">Reference proteome</keyword>